<reference evidence="3" key="1">
    <citation type="submission" date="2022-03" db="EMBL/GenBank/DDBJ databases">
        <title>A functionally conserved STORR gene fusion in Papaver species that diverged 16.8 million years ago.</title>
        <authorList>
            <person name="Catania T."/>
        </authorList>
    </citation>
    <scope>NUCLEOTIDE SEQUENCE</scope>
    <source>
        <strain evidence="3">S-191538</strain>
    </source>
</reference>
<sequence>MEEDKISLLVNHWEIDVDVSNRDWKAQWNKPCIYKLPAPTITGGGGSFQSAAYLPSTVSFGPYHHGKGDHLKKMDPHKHRVLGHFLRRYNNIPLQKLVDSLTTTSCRRQQVDPVDEAIDPKALHVHTQKEVSPVLQHLMDAYDSLEEKWLRDTDGFLRLMVLDGCFMLEILQWSWVSGDHKALSSGSAALTGSVDDYSYADNDPIFSRHGKLYVMSLIRRDMLMLENQLPMLLLKTLLGAVLPTESKERIEEHLNTIILNFCRGITKRNMGPCLHVLDLYRKSLLSNNLPKDSPSPVHNKAKGPATIFGHTTSTDQKNSTNGGSEDIIRSAMNLHESGIKFEKSTETCNLNDIWFKGHTLRLPVVVIDDTTESTLLNLMAFERFHVGTGNEITSYVCFMDNIIDSSDDVKILRSSGVLHNSIGSNKAVAKLFNDMTKDVTPDPESRLEKIVQKQLDEYCRSQWNEWRANLSHTYFKNPWALLSLLAAVLLLALTITQTFYAIYPYYKPRGK</sequence>
<evidence type="ECO:0000313" key="4">
    <source>
        <dbReference type="Proteomes" id="UP001177140"/>
    </source>
</evidence>
<protein>
    <submittedName>
        <fullName evidence="3">Uncharacterized protein</fullName>
    </submittedName>
</protein>
<evidence type="ECO:0000256" key="2">
    <source>
        <dbReference type="SAM" id="Phobius"/>
    </source>
</evidence>
<dbReference type="Proteomes" id="UP001177140">
    <property type="component" value="Unassembled WGS sequence"/>
</dbReference>
<keyword evidence="2" id="KW-0812">Transmembrane</keyword>
<feature type="transmembrane region" description="Helical" evidence="2">
    <location>
        <begin position="479"/>
        <end position="503"/>
    </location>
</feature>
<dbReference type="PANTHER" id="PTHR31170:SF18">
    <property type="entry name" value="(WILD MALAYSIAN BANANA) HYPOTHETICAL PROTEIN"/>
    <property type="match status" value="1"/>
</dbReference>
<comment type="caution">
    <text evidence="3">The sequence shown here is derived from an EMBL/GenBank/DDBJ whole genome shotgun (WGS) entry which is preliminary data.</text>
</comment>
<accession>A0AA41S2C6</accession>
<keyword evidence="2" id="KW-1133">Transmembrane helix</keyword>
<dbReference type="Pfam" id="PF03140">
    <property type="entry name" value="DUF247"/>
    <property type="match status" value="1"/>
</dbReference>
<keyword evidence="4" id="KW-1185">Reference proteome</keyword>
<evidence type="ECO:0000256" key="1">
    <source>
        <dbReference type="SAM" id="MobiDB-lite"/>
    </source>
</evidence>
<proteinExistence type="predicted"/>
<feature type="region of interest" description="Disordered" evidence="1">
    <location>
        <begin position="290"/>
        <end position="324"/>
    </location>
</feature>
<dbReference type="AlphaFoldDB" id="A0AA41S2C6"/>
<dbReference type="EMBL" id="JAJJMA010065314">
    <property type="protein sequence ID" value="MCL7027180.1"/>
    <property type="molecule type" value="Genomic_DNA"/>
</dbReference>
<feature type="compositionally biased region" description="Polar residues" evidence="1">
    <location>
        <begin position="309"/>
        <end position="323"/>
    </location>
</feature>
<gene>
    <name evidence="3" type="ORF">MKW94_012510</name>
</gene>
<dbReference type="PANTHER" id="PTHR31170">
    <property type="entry name" value="BNAC04G53230D PROTEIN"/>
    <property type="match status" value="1"/>
</dbReference>
<dbReference type="InterPro" id="IPR004158">
    <property type="entry name" value="DUF247_pln"/>
</dbReference>
<organism evidence="3 4">
    <name type="scientific">Papaver nudicaule</name>
    <name type="common">Iceland poppy</name>
    <dbReference type="NCBI Taxonomy" id="74823"/>
    <lineage>
        <taxon>Eukaryota</taxon>
        <taxon>Viridiplantae</taxon>
        <taxon>Streptophyta</taxon>
        <taxon>Embryophyta</taxon>
        <taxon>Tracheophyta</taxon>
        <taxon>Spermatophyta</taxon>
        <taxon>Magnoliopsida</taxon>
        <taxon>Ranunculales</taxon>
        <taxon>Papaveraceae</taxon>
        <taxon>Papaveroideae</taxon>
        <taxon>Papaver</taxon>
    </lineage>
</organism>
<name>A0AA41S2C6_PAPNU</name>
<keyword evidence="2" id="KW-0472">Membrane</keyword>
<evidence type="ECO:0000313" key="3">
    <source>
        <dbReference type="EMBL" id="MCL7027180.1"/>
    </source>
</evidence>